<proteinExistence type="predicted"/>
<organism evidence="1 2">
    <name type="scientific">Bacillus salitolerans</name>
    <dbReference type="NCBI Taxonomy" id="1437434"/>
    <lineage>
        <taxon>Bacteria</taxon>
        <taxon>Bacillati</taxon>
        <taxon>Bacillota</taxon>
        <taxon>Bacilli</taxon>
        <taxon>Bacillales</taxon>
        <taxon>Bacillaceae</taxon>
        <taxon>Bacillus</taxon>
    </lineage>
</organism>
<keyword evidence="2" id="KW-1185">Reference proteome</keyword>
<name>A0ABW4LRC8_9BACI</name>
<dbReference type="Proteomes" id="UP001597214">
    <property type="component" value="Unassembled WGS sequence"/>
</dbReference>
<dbReference type="RefSeq" id="WP_377928833.1">
    <property type="nucleotide sequence ID" value="NZ_JBHUEM010000021.1"/>
</dbReference>
<reference evidence="2" key="1">
    <citation type="journal article" date="2019" name="Int. J. Syst. Evol. Microbiol.">
        <title>The Global Catalogue of Microorganisms (GCM) 10K type strain sequencing project: providing services to taxonomists for standard genome sequencing and annotation.</title>
        <authorList>
            <consortium name="The Broad Institute Genomics Platform"/>
            <consortium name="The Broad Institute Genome Sequencing Center for Infectious Disease"/>
            <person name="Wu L."/>
            <person name="Ma J."/>
        </authorList>
    </citation>
    <scope>NUCLEOTIDE SEQUENCE [LARGE SCALE GENOMIC DNA]</scope>
    <source>
        <strain evidence="2">CCUG 49339</strain>
    </source>
</reference>
<dbReference type="EMBL" id="JBHUEM010000021">
    <property type="protein sequence ID" value="MFD1737613.1"/>
    <property type="molecule type" value="Genomic_DNA"/>
</dbReference>
<accession>A0ABW4LRC8</accession>
<evidence type="ECO:0000313" key="1">
    <source>
        <dbReference type="EMBL" id="MFD1737613.1"/>
    </source>
</evidence>
<gene>
    <name evidence="1" type="ORF">ACFSCX_13770</name>
</gene>
<evidence type="ECO:0000313" key="2">
    <source>
        <dbReference type="Proteomes" id="UP001597214"/>
    </source>
</evidence>
<sequence length="219" mass="25312">MTNKIEVFEKESQLFNPFVHFKSRIQEIESKSSFGAKVAKEWAKVLSESLIKEKYPVVHPIGQETFSLYKEYPTGVYEYALDIDGATRLIKEKNLKPITCCPSTIINSVDEGNINKDPTRIKYNHKNPVMVLQSVYLTENKPYCVNGNHRIFEANKNKDNQIEVYVFKDLEFVPFFYDTLSKANYFLEMDYNCIVNNHVSSVDSKHDAFVYEFLASASS</sequence>
<comment type="caution">
    <text evidence="1">The sequence shown here is derived from an EMBL/GenBank/DDBJ whole genome shotgun (WGS) entry which is preliminary data.</text>
</comment>
<protein>
    <submittedName>
        <fullName evidence="1">Uncharacterized protein</fullName>
    </submittedName>
</protein>